<dbReference type="Gene3D" id="3.40.190.10">
    <property type="entry name" value="Periplasmic binding protein-like II"/>
    <property type="match status" value="2"/>
</dbReference>
<dbReference type="RefSeq" id="WP_131748655.1">
    <property type="nucleotide sequence ID" value="NZ_CAACYI010000001.1"/>
</dbReference>
<dbReference type="EMBL" id="CAACYI010000001">
    <property type="protein sequence ID" value="VFB16143.1"/>
    <property type="molecule type" value="Genomic_DNA"/>
</dbReference>
<comment type="caution">
    <text evidence="4">The sequence shown here is derived from an EMBL/GenBank/DDBJ whole genome shotgun (WGS) entry which is preliminary data.</text>
</comment>
<dbReference type="Proteomes" id="UP000377798">
    <property type="component" value="Unassembled WGS sequence"/>
</dbReference>
<proteinExistence type="predicted"/>
<reference evidence="4 5" key="1">
    <citation type="submission" date="2019-02" db="EMBL/GenBank/DDBJ databases">
        <authorList>
            <consortium name="Pathogen Informatics"/>
        </authorList>
    </citation>
    <scope>NUCLEOTIDE SEQUENCE [LARGE SCALE GENOMIC DNA]</scope>
    <source>
        <strain evidence="4 5">3012STDY7089603</strain>
    </source>
</reference>
<dbReference type="InterPro" id="IPR001638">
    <property type="entry name" value="Solute-binding_3/MltF_N"/>
</dbReference>
<protein>
    <submittedName>
        <fullName evidence="4">Arginine-binding extracellular protein ArtP</fullName>
    </submittedName>
</protein>
<organism evidence="4 5">
    <name type="scientific">Urinicoccus massiliensis</name>
    <dbReference type="NCBI Taxonomy" id="1723382"/>
    <lineage>
        <taxon>Bacteria</taxon>
        <taxon>Bacillati</taxon>
        <taxon>Bacillota</taxon>
        <taxon>Tissierellia</taxon>
        <taxon>Tissierellales</taxon>
        <taxon>Peptoniphilaceae</taxon>
        <taxon>Urinicoccus</taxon>
    </lineage>
</organism>
<evidence type="ECO:0000259" key="3">
    <source>
        <dbReference type="SMART" id="SM00062"/>
    </source>
</evidence>
<sequence>MLKKLFTLLLVAVMIVSVGACEKKESTGDSSQGPTLAKIKKEGKLVLGTSADYPPYEWISKDKDGQTKIIGADVALAQAIADELGVELVVQDMQFNAIIPSLKSGEVDIGLAGIVDNEERREVVDFSDSYFAGDQGILVRKTDAKKYTSKESLKGAKIAAQIGTTQDELAKTIEGADYEGMTNQNNIVLELKNQTIDAMVVAGPPGRQFASLNSDLVYQDIGFEDEGKMSVAVAKGNEDLIAIINKVIGNWTKEGKMDAEIAKYTDLSSKEVEELQ</sequence>
<feature type="signal peptide" evidence="2">
    <location>
        <begin position="1"/>
        <end position="20"/>
    </location>
</feature>
<evidence type="ECO:0000256" key="2">
    <source>
        <dbReference type="SAM" id="SignalP"/>
    </source>
</evidence>
<evidence type="ECO:0000256" key="1">
    <source>
        <dbReference type="ARBA" id="ARBA00022729"/>
    </source>
</evidence>
<dbReference type="PROSITE" id="PS51257">
    <property type="entry name" value="PROKAR_LIPOPROTEIN"/>
    <property type="match status" value="1"/>
</dbReference>
<dbReference type="AlphaFoldDB" id="A0A8H2M6E4"/>
<dbReference type="PANTHER" id="PTHR35936:SF17">
    <property type="entry name" value="ARGININE-BINDING EXTRACELLULAR PROTEIN ARTP"/>
    <property type="match status" value="1"/>
</dbReference>
<dbReference type="SMART" id="SM00062">
    <property type="entry name" value="PBPb"/>
    <property type="match status" value="1"/>
</dbReference>
<keyword evidence="5" id="KW-1185">Reference proteome</keyword>
<keyword evidence="1 2" id="KW-0732">Signal</keyword>
<evidence type="ECO:0000313" key="5">
    <source>
        <dbReference type="Proteomes" id="UP000377798"/>
    </source>
</evidence>
<dbReference type="SUPFAM" id="SSF53850">
    <property type="entry name" value="Periplasmic binding protein-like II"/>
    <property type="match status" value="1"/>
</dbReference>
<name>A0A8H2M6E4_9FIRM</name>
<dbReference type="PANTHER" id="PTHR35936">
    <property type="entry name" value="MEMBRANE-BOUND LYTIC MUREIN TRANSGLYCOSYLASE F"/>
    <property type="match status" value="1"/>
</dbReference>
<evidence type="ECO:0000313" key="4">
    <source>
        <dbReference type="EMBL" id="VFB16143.1"/>
    </source>
</evidence>
<accession>A0A8H2M6E4</accession>
<feature type="chain" id="PRO_5034462361" evidence="2">
    <location>
        <begin position="21"/>
        <end position="276"/>
    </location>
</feature>
<dbReference type="Pfam" id="PF00497">
    <property type="entry name" value="SBP_bac_3"/>
    <property type="match status" value="1"/>
</dbReference>
<feature type="domain" description="Solute-binding protein family 3/N-terminal" evidence="3">
    <location>
        <begin position="44"/>
        <end position="275"/>
    </location>
</feature>
<gene>
    <name evidence="4" type="primary">artP</name>
    <name evidence="4" type="ORF">NCTC13150_00660</name>
</gene>